<evidence type="ECO:0000313" key="2">
    <source>
        <dbReference type="EMBL" id="VYT87211.1"/>
    </source>
</evidence>
<keyword evidence="1" id="KW-0812">Transmembrane</keyword>
<name>A0A6N3A6C0_9FIRM</name>
<sequence>MHNKNWYKVFYIFSFIVFILSLIFFLYSIANKKYSSELIAENKKIREEINSIDNKTKGITEDIDGLEIEFNLKSQEFYEKYGYQFESNKSDEIKKLREDYLNKNKAIISEVKERLKAYSAYFESNIYEKEGYEKAVNDFLELYGESNLDKHKNIYKELNIKSFVEDSDGFAKTILTLNKNSKELNALVFYASIYTSNIYSYINNEKSSLSEIYADLNNLMFIYKEIERKGYKTGNLSSENLVYLNNFIEDKITSYYKNLGILKALEKSEKDEQK</sequence>
<keyword evidence="1" id="KW-1133">Transmembrane helix</keyword>
<gene>
    <name evidence="2" type="ORF">PGLFYP46_01282</name>
</gene>
<accession>A0A6N3A6C0</accession>
<proteinExistence type="predicted"/>
<protein>
    <submittedName>
        <fullName evidence="2">Uncharacterized protein</fullName>
    </submittedName>
</protein>
<reference evidence="2" key="1">
    <citation type="submission" date="2019-11" db="EMBL/GenBank/DDBJ databases">
        <authorList>
            <person name="Feng L."/>
        </authorList>
    </citation>
    <scope>NUCLEOTIDE SEQUENCE</scope>
    <source>
        <strain evidence="2">PgorbachiiLFYP46</strain>
    </source>
</reference>
<dbReference type="AlphaFoldDB" id="A0A6N3A6C0"/>
<feature type="transmembrane region" description="Helical" evidence="1">
    <location>
        <begin position="6"/>
        <end position="27"/>
    </location>
</feature>
<dbReference type="RefSeq" id="WP_156700952.1">
    <property type="nucleotide sequence ID" value="NZ_CACRUP010000010.1"/>
</dbReference>
<evidence type="ECO:0000256" key="1">
    <source>
        <dbReference type="SAM" id="Phobius"/>
    </source>
</evidence>
<dbReference type="EMBL" id="CACRUP010000010">
    <property type="protein sequence ID" value="VYT87211.1"/>
    <property type="molecule type" value="Genomic_DNA"/>
</dbReference>
<keyword evidence="1" id="KW-0472">Membrane</keyword>
<organism evidence="2">
    <name type="scientific">Peptoniphilus gorbachii</name>
    <dbReference type="NCBI Taxonomy" id="411567"/>
    <lineage>
        <taxon>Bacteria</taxon>
        <taxon>Bacillati</taxon>
        <taxon>Bacillota</taxon>
        <taxon>Tissierellia</taxon>
        <taxon>Tissierellales</taxon>
        <taxon>Peptoniphilaceae</taxon>
        <taxon>Peptoniphilus</taxon>
    </lineage>
</organism>